<evidence type="ECO:0000256" key="1">
    <source>
        <dbReference type="SAM" id="MobiDB-lite"/>
    </source>
</evidence>
<keyword evidence="3" id="KW-1185">Reference proteome</keyword>
<protein>
    <submittedName>
        <fullName evidence="4">Fibroblast growth factor 23</fullName>
    </submittedName>
</protein>
<sequence>MRPLRTTPICSLQDRCPLHQQWEHDRSLYSLRSPFQPGHLRIHYIENGKNLPQASIYNRDRHLDCLRAFSHYMGLFGHMRINGSGLQRDADTPYSTLQSLALPLVQRKSSPHNHGTFISPSPGQSFVNQAHGDWKTSAWTSGIQSAHPPPQPTLSRRHLLPHGPTWPHAP</sequence>
<feature type="region of interest" description="Disordered" evidence="1">
    <location>
        <begin position="140"/>
        <end position="170"/>
    </location>
</feature>
<dbReference type="OrthoDB" id="9970574at2759"/>
<accession>A0A183TUL1</accession>
<evidence type="ECO:0000313" key="4">
    <source>
        <dbReference type="WBParaSite" id="SSLN_0002090401-mRNA-1"/>
    </source>
</evidence>
<dbReference type="Proteomes" id="UP000275846">
    <property type="component" value="Unassembled WGS sequence"/>
</dbReference>
<reference evidence="4" key="1">
    <citation type="submission" date="2016-06" db="UniProtKB">
        <authorList>
            <consortium name="WormBaseParasite"/>
        </authorList>
    </citation>
    <scope>IDENTIFICATION</scope>
</reference>
<dbReference type="AlphaFoldDB" id="A0A183TUL1"/>
<dbReference type="EMBL" id="UYSU01053323">
    <property type="protein sequence ID" value="VDM06545.1"/>
    <property type="molecule type" value="Genomic_DNA"/>
</dbReference>
<name>A0A183TUL1_SCHSO</name>
<organism evidence="4">
    <name type="scientific">Schistocephalus solidus</name>
    <name type="common">Tapeworm</name>
    <dbReference type="NCBI Taxonomy" id="70667"/>
    <lineage>
        <taxon>Eukaryota</taxon>
        <taxon>Metazoa</taxon>
        <taxon>Spiralia</taxon>
        <taxon>Lophotrochozoa</taxon>
        <taxon>Platyhelminthes</taxon>
        <taxon>Cestoda</taxon>
        <taxon>Eucestoda</taxon>
        <taxon>Diphyllobothriidea</taxon>
        <taxon>Diphyllobothriidae</taxon>
        <taxon>Schistocephalus</taxon>
    </lineage>
</organism>
<proteinExistence type="predicted"/>
<reference evidence="2 3" key="2">
    <citation type="submission" date="2018-11" db="EMBL/GenBank/DDBJ databases">
        <authorList>
            <consortium name="Pathogen Informatics"/>
        </authorList>
    </citation>
    <scope>NUCLEOTIDE SEQUENCE [LARGE SCALE GENOMIC DNA]</scope>
    <source>
        <strain evidence="2 3">NST_G2</strain>
    </source>
</reference>
<dbReference type="WBParaSite" id="SSLN_0002090401-mRNA-1">
    <property type="protein sequence ID" value="SSLN_0002090401-mRNA-1"/>
    <property type="gene ID" value="SSLN_0002090401"/>
</dbReference>
<evidence type="ECO:0000313" key="3">
    <source>
        <dbReference type="Proteomes" id="UP000275846"/>
    </source>
</evidence>
<gene>
    <name evidence="2" type="ORF">SSLN_LOCUS20159</name>
</gene>
<evidence type="ECO:0000313" key="2">
    <source>
        <dbReference type="EMBL" id="VDM06545.1"/>
    </source>
</evidence>